<name>A0ABT3D064_9BACT</name>
<protein>
    <submittedName>
        <fullName evidence="1">Uncharacterized protein</fullName>
    </submittedName>
</protein>
<evidence type="ECO:0000313" key="2">
    <source>
        <dbReference type="Proteomes" id="UP001300692"/>
    </source>
</evidence>
<organism evidence="1 2">
    <name type="scientific">Reichenbachiella ulvae</name>
    <dbReference type="NCBI Taxonomy" id="2980104"/>
    <lineage>
        <taxon>Bacteria</taxon>
        <taxon>Pseudomonadati</taxon>
        <taxon>Bacteroidota</taxon>
        <taxon>Cytophagia</taxon>
        <taxon>Cytophagales</taxon>
        <taxon>Reichenbachiellaceae</taxon>
        <taxon>Reichenbachiella</taxon>
    </lineage>
</organism>
<gene>
    <name evidence="1" type="ORF">N7U62_20960</name>
</gene>
<reference evidence="1 2" key="1">
    <citation type="submission" date="2022-10" db="EMBL/GenBank/DDBJ databases">
        <title>Comparative genomics and taxonomic characterization of three novel marine species of genus Reichenbachiella exhibiting antioxidant and polysaccharide degradation activities.</title>
        <authorList>
            <person name="Muhammad N."/>
            <person name="Lee Y.-J."/>
            <person name="Ko J."/>
            <person name="Kim S.-G."/>
        </authorList>
    </citation>
    <scope>NUCLEOTIDE SEQUENCE [LARGE SCALE GENOMIC DNA]</scope>
    <source>
        <strain evidence="1 2">ABR2-5</strain>
    </source>
</reference>
<proteinExistence type="predicted"/>
<accession>A0ABT3D064</accession>
<comment type="caution">
    <text evidence="1">The sequence shown here is derived from an EMBL/GenBank/DDBJ whole genome shotgun (WGS) entry which is preliminary data.</text>
</comment>
<dbReference type="RefSeq" id="WP_264140072.1">
    <property type="nucleotide sequence ID" value="NZ_JAOYOD010000001.1"/>
</dbReference>
<keyword evidence="2" id="KW-1185">Reference proteome</keyword>
<dbReference type="Proteomes" id="UP001300692">
    <property type="component" value="Unassembled WGS sequence"/>
</dbReference>
<sequence>MSVKMYSRVRVLNPPSERIGTVVGVFDEDYYINNKGDNVLYASRGELKVHFDGAPEGDFVPYAESMIELVDDQ</sequence>
<evidence type="ECO:0000313" key="1">
    <source>
        <dbReference type="EMBL" id="MCV9389149.1"/>
    </source>
</evidence>
<dbReference type="EMBL" id="JAOYOD010000001">
    <property type="protein sequence ID" value="MCV9389149.1"/>
    <property type="molecule type" value="Genomic_DNA"/>
</dbReference>